<accession>A0AAP0EEM9</accession>
<reference evidence="1 2" key="1">
    <citation type="submission" date="2024-01" db="EMBL/GenBank/DDBJ databases">
        <title>Genome assemblies of Stephania.</title>
        <authorList>
            <person name="Yang L."/>
        </authorList>
    </citation>
    <scope>NUCLEOTIDE SEQUENCE [LARGE SCALE GENOMIC DNA]</scope>
    <source>
        <strain evidence="1">QJT</strain>
        <tissue evidence="1">Leaf</tissue>
    </source>
</reference>
<organism evidence="1 2">
    <name type="scientific">Stephania japonica</name>
    <dbReference type="NCBI Taxonomy" id="461633"/>
    <lineage>
        <taxon>Eukaryota</taxon>
        <taxon>Viridiplantae</taxon>
        <taxon>Streptophyta</taxon>
        <taxon>Embryophyta</taxon>
        <taxon>Tracheophyta</taxon>
        <taxon>Spermatophyta</taxon>
        <taxon>Magnoliopsida</taxon>
        <taxon>Ranunculales</taxon>
        <taxon>Menispermaceae</taxon>
        <taxon>Menispermoideae</taxon>
        <taxon>Cissampelideae</taxon>
        <taxon>Stephania</taxon>
    </lineage>
</organism>
<proteinExistence type="predicted"/>
<name>A0AAP0EEM9_9MAGN</name>
<comment type="caution">
    <text evidence="1">The sequence shown here is derived from an EMBL/GenBank/DDBJ whole genome shotgun (WGS) entry which is preliminary data.</text>
</comment>
<dbReference type="EMBL" id="JBBNAE010000010">
    <property type="protein sequence ID" value="KAK9090770.1"/>
    <property type="molecule type" value="Genomic_DNA"/>
</dbReference>
<dbReference type="AlphaFoldDB" id="A0AAP0EEM9"/>
<keyword evidence="2" id="KW-1185">Reference proteome</keyword>
<dbReference type="Proteomes" id="UP001417504">
    <property type="component" value="Unassembled WGS sequence"/>
</dbReference>
<sequence>MQQCVPTACNDNIVYARVTHYLHSGNLATAVVILVVPEDQVSLVLVMLA</sequence>
<evidence type="ECO:0000313" key="2">
    <source>
        <dbReference type="Proteomes" id="UP001417504"/>
    </source>
</evidence>
<evidence type="ECO:0000313" key="1">
    <source>
        <dbReference type="EMBL" id="KAK9090770.1"/>
    </source>
</evidence>
<protein>
    <submittedName>
        <fullName evidence="1">Uncharacterized protein</fullName>
    </submittedName>
</protein>
<gene>
    <name evidence="1" type="ORF">Sjap_023947</name>
</gene>